<dbReference type="InterPro" id="IPR025557">
    <property type="entry name" value="DUF4282"/>
</dbReference>
<evidence type="ECO:0000313" key="5">
    <source>
        <dbReference type="Proteomes" id="UP000521227"/>
    </source>
</evidence>
<proteinExistence type="predicted"/>
<evidence type="ECO:0000313" key="4">
    <source>
        <dbReference type="Proteomes" id="UP000034832"/>
    </source>
</evidence>
<keyword evidence="1" id="KW-1133">Transmembrane helix</keyword>
<name>A0A4U6BT40_9BRAD</name>
<comment type="caution">
    <text evidence="3">The sequence shown here is derived from an EMBL/GenBank/DDBJ whole genome shotgun (WGS) entry which is preliminary data.</text>
</comment>
<evidence type="ECO:0000313" key="3">
    <source>
        <dbReference type="EMBL" id="TKT71954.1"/>
    </source>
</evidence>
<dbReference type="Proteomes" id="UP000034832">
    <property type="component" value="Unassembled WGS sequence"/>
</dbReference>
<dbReference type="EMBL" id="JACHIJ010000007">
    <property type="protein sequence ID" value="MBB5054499.1"/>
    <property type="molecule type" value="Genomic_DNA"/>
</dbReference>
<keyword evidence="1" id="KW-0472">Membrane</keyword>
<reference evidence="3 4" key="1">
    <citation type="submission" date="2019-04" db="EMBL/GenBank/DDBJ databases">
        <title>Whole genome sequencing of cave bacteria.</title>
        <authorList>
            <person name="Gan H.M."/>
            <person name="Barton H."/>
            <person name="Savka M.A."/>
        </authorList>
    </citation>
    <scope>NUCLEOTIDE SEQUENCE [LARGE SCALE GENOMIC DNA]</scope>
    <source>
        <strain evidence="3 4">LC387</strain>
    </source>
</reference>
<reference evidence="2 5" key="2">
    <citation type="submission" date="2020-08" db="EMBL/GenBank/DDBJ databases">
        <title>Genomic Encyclopedia of Type Strains, Phase IV (KMG-IV): sequencing the most valuable type-strain genomes for metagenomic binning, comparative biology and taxonomic classification.</title>
        <authorList>
            <person name="Goeker M."/>
        </authorList>
    </citation>
    <scope>NUCLEOTIDE SEQUENCE [LARGE SCALE GENOMIC DNA]</scope>
    <source>
        <strain evidence="2 5">DSM 17498</strain>
    </source>
</reference>
<dbReference type="OrthoDB" id="8127006at2"/>
<dbReference type="STRING" id="211460.YH63_07710"/>
<organism evidence="3 4">
    <name type="scientific">Afipia massiliensis</name>
    <dbReference type="NCBI Taxonomy" id="211460"/>
    <lineage>
        <taxon>Bacteria</taxon>
        <taxon>Pseudomonadati</taxon>
        <taxon>Pseudomonadota</taxon>
        <taxon>Alphaproteobacteria</taxon>
        <taxon>Hyphomicrobiales</taxon>
        <taxon>Nitrobacteraceae</taxon>
        <taxon>Afipia</taxon>
    </lineage>
</organism>
<protein>
    <submittedName>
        <fullName evidence="3">DUF4282 domain-containing protein</fullName>
    </submittedName>
</protein>
<keyword evidence="4" id="KW-1185">Reference proteome</keyword>
<sequence length="101" mass="11241">MFQFQDLFQWDRFITPAIIKAFYWLVIALVILFGISGVFSALTMMAISPFGGFVLLLAALAGIVVGIILSRISAELILIVFRINEHLGAIRDQGRDREGQV</sequence>
<evidence type="ECO:0000256" key="1">
    <source>
        <dbReference type="SAM" id="Phobius"/>
    </source>
</evidence>
<evidence type="ECO:0000313" key="2">
    <source>
        <dbReference type="EMBL" id="MBB5054499.1"/>
    </source>
</evidence>
<keyword evidence="1" id="KW-0812">Transmembrane</keyword>
<feature type="transmembrane region" description="Helical" evidence="1">
    <location>
        <begin position="53"/>
        <end position="81"/>
    </location>
</feature>
<feature type="transmembrane region" description="Helical" evidence="1">
    <location>
        <begin position="21"/>
        <end position="47"/>
    </location>
</feature>
<dbReference type="Pfam" id="PF14110">
    <property type="entry name" value="DUF4282"/>
    <property type="match status" value="1"/>
</dbReference>
<dbReference type="Proteomes" id="UP000521227">
    <property type="component" value="Unassembled WGS sequence"/>
</dbReference>
<gene>
    <name evidence="2" type="ORF">HNQ36_004501</name>
    <name evidence="3" type="ORF">YH63_011280</name>
</gene>
<dbReference type="EMBL" id="LBIA02000001">
    <property type="protein sequence ID" value="TKT71954.1"/>
    <property type="molecule type" value="Genomic_DNA"/>
</dbReference>
<accession>A0A4U6BT40</accession>
<dbReference type="AlphaFoldDB" id="A0A4U6BT40"/>
<dbReference type="RefSeq" id="WP_046827522.1">
    <property type="nucleotide sequence ID" value="NZ_JACHIJ010000007.1"/>
</dbReference>